<dbReference type="FunFam" id="2.120.10.30:FF:000067">
    <property type="entry name" value="HHIP-like 1"/>
    <property type="match status" value="1"/>
</dbReference>
<evidence type="ECO:0000256" key="6">
    <source>
        <dbReference type="ARBA" id="ARBA00023002"/>
    </source>
</evidence>
<feature type="compositionally biased region" description="Polar residues" evidence="11">
    <location>
        <begin position="666"/>
        <end position="679"/>
    </location>
</feature>
<evidence type="ECO:0000256" key="4">
    <source>
        <dbReference type="ARBA" id="ARBA00022729"/>
    </source>
</evidence>
<feature type="signal peptide" evidence="13">
    <location>
        <begin position="1"/>
        <end position="23"/>
    </location>
</feature>
<comment type="subcellular location">
    <subcellularLocation>
        <location evidence="2">Cell membrane</location>
        <topology evidence="2">Lipid-anchor</topology>
    </subcellularLocation>
</comment>
<proteinExistence type="inferred from homology"/>
<keyword evidence="12" id="KW-1133">Transmembrane helix</keyword>
<keyword evidence="5" id="KW-0634">PQQ</keyword>
<feature type="domain" description="Glucose/Sorbosone dehydrogenase" evidence="14">
    <location>
        <begin position="260"/>
        <end position="429"/>
    </location>
</feature>
<evidence type="ECO:0000259" key="14">
    <source>
        <dbReference type="Pfam" id="PF07995"/>
    </source>
</evidence>
<comment type="caution">
    <text evidence="15">The sequence shown here is derived from an EMBL/GenBank/DDBJ whole genome shotgun (WGS) entry which is preliminary data.</text>
</comment>
<evidence type="ECO:0000256" key="1">
    <source>
        <dbReference type="ARBA" id="ARBA00001931"/>
    </source>
</evidence>
<keyword evidence="8" id="KW-0325">Glycoprotein</keyword>
<dbReference type="SUPFAM" id="SSF50952">
    <property type="entry name" value="Soluble quinoprotein glucose dehydrogenase"/>
    <property type="match status" value="1"/>
</dbReference>
<comment type="similarity">
    <text evidence="10">Belongs to the PQQ oxidoreductase GdhB family.</text>
</comment>
<dbReference type="PANTHER" id="PTHR19328">
    <property type="entry name" value="HEDGEHOG-INTERACTING PROTEIN"/>
    <property type="match status" value="1"/>
</dbReference>
<evidence type="ECO:0000256" key="10">
    <source>
        <dbReference type="ARBA" id="ARBA00061483"/>
    </source>
</evidence>
<dbReference type="GO" id="GO:0005886">
    <property type="term" value="C:plasma membrane"/>
    <property type="evidence" value="ECO:0007669"/>
    <property type="project" value="UniProtKB-SubCell"/>
</dbReference>
<dbReference type="Pfam" id="PF07995">
    <property type="entry name" value="GSDH"/>
    <property type="match status" value="2"/>
</dbReference>
<dbReference type="EMBL" id="PKPP01003293">
    <property type="protein sequence ID" value="PWA70169.1"/>
    <property type="molecule type" value="Genomic_DNA"/>
</dbReference>
<evidence type="ECO:0000256" key="13">
    <source>
        <dbReference type="SAM" id="SignalP"/>
    </source>
</evidence>
<name>A0A2U1N9J2_ARTAN</name>
<keyword evidence="3" id="KW-1003">Cell membrane</keyword>
<evidence type="ECO:0000256" key="9">
    <source>
        <dbReference type="ARBA" id="ARBA00023288"/>
    </source>
</evidence>
<dbReference type="AlphaFoldDB" id="A0A2U1N9J2"/>
<sequence length="704" mass="77461">MEAFVPLLLLCLLVMYSPYPSSSLPMCTNFRAPVTANEPLAFCPSYKGRVCCDSTKDSQLQKQYEAMNIKDPDCASAIKSILCAACDQFSANLFKDESKIRSVPVLCDSPNSPDSSLSKQSETSFCTNVWDTCQNVSMRNSPFAPSLQGAGGLPQNTSSKLTDLWQSRNDFCTAFGGKPDDSNQCFNGSPILLNLTQTPVPPKGLCLERLGDKGYINMAAHPDGSDRAFFSDLPGKIWLTTIPSHDSREPLGLDESSPFVDLTDQVKFDTVFGLMGIAFHPNFSKNGRFFASFNCDKEMSSACSGRCGCNSDVGCDPSKLGTSGGADHPCQYHNVVAEYTVNGTASEPAKATKGKPTEVRRIFTIGLPFTNNHGGQILFGPDDGYLYIMLGDGGGKNGPFGFAQNKKSLLGKIMRVDVDTIPKFNLINDNPEDADDMNLWGNYSIPRDNPYAEDKELLPEIWALGFRNPWRCSFDAERPSYFMCADVGQDRYEEIDVITKGSNYGWSTYEGHLPVNSVQPTKGNTSDSTDLIFPVMGYNHYDVNKKEGSAAISGGYFYRSATDPCMYGRMFSYLYADLYATALWAAAETPTNSGNFTTYSIPFSCARDSPLECNSVPNTNLAALGYIYSFGEDNKRDLYILASTGVYRVVRPSRCNYSCPKENETQVETPRTSAPSSSGNHLTAQCMNFLLYIYWILIFVGYML</sequence>
<dbReference type="Proteomes" id="UP000245207">
    <property type="component" value="Unassembled WGS sequence"/>
</dbReference>
<feature type="domain" description="Glucose/Sorbosone dehydrogenase" evidence="14">
    <location>
        <begin position="444"/>
        <end position="569"/>
    </location>
</feature>
<dbReference type="InterPro" id="IPR011042">
    <property type="entry name" value="6-blade_b-propeller_TolB-like"/>
</dbReference>
<dbReference type="GO" id="GO:0016491">
    <property type="term" value="F:oxidoreductase activity"/>
    <property type="evidence" value="ECO:0007669"/>
    <property type="project" value="UniProtKB-KW"/>
</dbReference>
<protein>
    <submittedName>
        <fullName evidence="15">Six-bladed beta-propeller, TolB-like protein</fullName>
    </submittedName>
</protein>
<evidence type="ECO:0000256" key="3">
    <source>
        <dbReference type="ARBA" id="ARBA00022475"/>
    </source>
</evidence>
<dbReference type="Gene3D" id="2.120.10.30">
    <property type="entry name" value="TolB, C-terminal domain"/>
    <property type="match status" value="1"/>
</dbReference>
<feature type="region of interest" description="Disordered" evidence="11">
    <location>
        <begin position="660"/>
        <end position="679"/>
    </location>
</feature>
<evidence type="ECO:0000256" key="5">
    <source>
        <dbReference type="ARBA" id="ARBA00022891"/>
    </source>
</evidence>
<evidence type="ECO:0000256" key="12">
    <source>
        <dbReference type="SAM" id="Phobius"/>
    </source>
</evidence>
<feature type="transmembrane region" description="Helical" evidence="12">
    <location>
        <begin position="682"/>
        <end position="702"/>
    </location>
</feature>
<keyword evidence="9" id="KW-0449">Lipoprotein</keyword>
<evidence type="ECO:0000256" key="7">
    <source>
        <dbReference type="ARBA" id="ARBA00023136"/>
    </source>
</evidence>
<gene>
    <name evidence="15" type="ORF">CTI12_AA293300</name>
</gene>
<keyword evidence="16" id="KW-1185">Reference proteome</keyword>
<evidence type="ECO:0000256" key="11">
    <source>
        <dbReference type="SAM" id="MobiDB-lite"/>
    </source>
</evidence>
<keyword evidence="12" id="KW-0812">Transmembrane</keyword>
<comment type="cofactor">
    <cofactor evidence="1">
        <name>pyrroloquinoline quinone</name>
        <dbReference type="ChEBI" id="CHEBI:58442"/>
    </cofactor>
</comment>
<dbReference type="InterPro" id="IPR011041">
    <property type="entry name" value="Quinoprot_gluc/sorb_DH_b-prop"/>
</dbReference>
<organism evidence="15 16">
    <name type="scientific">Artemisia annua</name>
    <name type="common">Sweet wormwood</name>
    <dbReference type="NCBI Taxonomy" id="35608"/>
    <lineage>
        <taxon>Eukaryota</taxon>
        <taxon>Viridiplantae</taxon>
        <taxon>Streptophyta</taxon>
        <taxon>Embryophyta</taxon>
        <taxon>Tracheophyta</taxon>
        <taxon>Spermatophyta</taxon>
        <taxon>Magnoliopsida</taxon>
        <taxon>eudicotyledons</taxon>
        <taxon>Gunneridae</taxon>
        <taxon>Pentapetalae</taxon>
        <taxon>asterids</taxon>
        <taxon>campanulids</taxon>
        <taxon>Asterales</taxon>
        <taxon>Asteraceae</taxon>
        <taxon>Asteroideae</taxon>
        <taxon>Anthemideae</taxon>
        <taxon>Artemisiinae</taxon>
        <taxon>Artemisia</taxon>
    </lineage>
</organism>
<keyword evidence="7 12" id="KW-0472">Membrane</keyword>
<keyword evidence="6" id="KW-0560">Oxidoreductase</keyword>
<reference evidence="15 16" key="1">
    <citation type="journal article" date="2018" name="Mol. Plant">
        <title>The genome of Artemisia annua provides insight into the evolution of Asteraceae family and artemisinin biosynthesis.</title>
        <authorList>
            <person name="Shen Q."/>
            <person name="Zhang L."/>
            <person name="Liao Z."/>
            <person name="Wang S."/>
            <person name="Yan T."/>
            <person name="Shi P."/>
            <person name="Liu M."/>
            <person name="Fu X."/>
            <person name="Pan Q."/>
            <person name="Wang Y."/>
            <person name="Lv Z."/>
            <person name="Lu X."/>
            <person name="Zhang F."/>
            <person name="Jiang W."/>
            <person name="Ma Y."/>
            <person name="Chen M."/>
            <person name="Hao X."/>
            <person name="Li L."/>
            <person name="Tang Y."/>
            <person name="Lv G."/>
            <person name="Zhou Y."/>
            <person name="Sun X."/>
            <person name="Brodelius P.E."/>
            <person name="Rose J.K.C."/>
            <person name="Tang K."/>
        </authorList>
    </citation>
    <scope>NUCLEOTIDE SEQUENCE [LARGE SCALE GENOMIC DNA]</scope>
    <source>
        <strain evidence="16">cv. Huhao1</strain>
        <tissue evidence="15">Leaf</tissue>
    </source>
</reference>
<evidence type="ECO:0000256" key="8">
    <source>
        <dbReference type="ARBA" id="ARBA00023180"/>
    </source>
</evidence>
<evidence type="ECO:0000256" key="2">
    <source>
        <dbReference type="ARBA" id="ARBA00004193"/>
    </source>
</evidence>
<evidence type="ECO:0000313" key="16">
    <source>
        <dbReference type="Proteomes" id="UP000245207"/>
    </source>
</evidence>
<keyword evidence="4 13" id="KW-0732">Signal</keyword>
<evidence type="ECO:0000313" key="15">
    <source>
        <dbReference type="EMBL" id="PWA70169.1"/>
    </source>
</evidence>
<dbReference type="STRING" id="35608.A0A2U1N9J2"/>
<dbReference type="PANTHER" id="PTHR19328:SF69">
    <property type="entry name" value="SIX-BLADED BETA-PROPELLER, TOLB-LIKE PROTEIN-RELATED"/>
    <property type="match status" value="1"/>
</dbReference>
<dbReference type="InterPro" id="IPR012938">
    <property type="entry name" value="Glc/Sorbosone_DH"/>
</dbReference>
<feature type="chain" id="PRO_5015725864" evidence="13">
    <location>
        <begin position="24"/>
        <end position="704"/>
    </location>
</feature>
<dbReference type="OrthoDB" id="10266706at2759"/>
<accession>A0A2U1N9J2</accession>